<protein>
    <submittedName>
        <fullName evidence="4">Unannotated protein</fullName>
    </submittedName>
</protein>
<organism evidence="4">
    <name type="scientific">freshwater metagenome</name>
    <dbReference type="NCBI Taxonomy" id="449393"/>
    <lineage>
        <taxon>unclassified sequences</taxon>
        <taxon>metagenomes</taxon>
        <taxon>ecological metagenomes</taxon>
    </lineage>
</organism>
<keyword evidence="2" id="KW-0812">Transmembrane</keyword>
<reference evidence="4" key="1">
    <citation type="submission" date="2020-05" db="EMBL/GenBank/DDBJ databases">
        <authorList>
            <person name="Chiriac C."/>
            <person name="Salcher M."/>
            <person name="Ghai R."/>
            <person name="Kavagutti S V."/>
        </authorList>
    </citation>
    <scope>NUCLEOTIDE SEQUENCE</scope>
</reference>
<feature type="domain" description="Gram-positive cocci surface proteins LPxTG" evidence="3">
    <location>
        <begin position="277"/>
        <end position="309"/>
    </location>
</feature>
<evidence type="ECO:0000256" key="1">
    <source>
        <dbReference type="ARBA" id="ARBA00022525"/>
    </source>
</evidence>
<accession>A0A6J7EWI5</accession>
<evidence type="ECO:0000259" key="3">
    <source>
        <dbReference type="PROSITE" id="PS50847"/>
    </source>
</evidence>
<keyword evidence="2" id="KW-1133">Transmembrane helix</keyword>
<name>A0A6J7EWI5_9ZZZZ</name>
<dbReference type="InterPro" id="IPR019931">
    <property type="entry name" value="LPXTG_anchor"/>
</dbReference>
<dbReference type="AlphaFoldDB" id="A0A6J7EWI5"/>
<dbReference type="PROSITE" id="PS50847">
    <property type="entry name" value="GRAM_POS_ANCHORING"/>
    <property type="match status" value="1"/>
</dbReference>
<keyword evidence="2" id="KW-0472">Membrane</keyword>
<proteinExistence type="predicted"/>
<sequence length="309" mass="30873">MSEPASRRARRIISRIGVLAAGIAAAAFTAPTAADANVDARLWGAWSAADVTNAPVGRIAFANTSVGGADYAFTVTAGSPTASIDGVSAAGEWFTAQTAPGAAFGGNGPSASANTLTLSGSGTNATTTITFDQPVPANKLALVISDLDSTNASDPSYSDRVTVTATTGSATSLTSAQLQGAAAGAELFNFCNVTVNADMPSDCAGTVATAVPVMRTPTPTSVYFYGDISTSSPVGDSAWLAPSQEVKTLIITWSSYASTSDIRLYLAVTADPPPAPLPNTGFDVGATALTGLVLGLLGAGALIAVSRRA</sequence>
<evidence type="ECO:0000256" key="2">
    <source>
        <dbReference type="SAM" id="Phobius"/>
    </source>
</evidence>
<evidence type="ECO:0000313" key="4">
    <source>
        <dbReference type="EMBL" id="CAB4887927.1"/>
    </source>
</evidence>
<dbReference type="NCBIfam" id="TIGR01167">
    <property type="entry name" value="LPXTG_anchor"/>
    <property type="match status" value="1"/>
</dbReference>
<keyword evidence="1" id="KW-0964">Secreted</keyword>
<feature type="transmembrane region" description="Helical" evidence="2">
    <location>
        <begin position="284"/>
        <end position="305"/>
    </location>
</feature>
<gene>
    <name evidence="4" type="ORF">UFOPK3516_00090</name>
</gene>
<dbReference type="EMBL" id="CAFBMB010000003">
    <property type="protein sequence ID" value="CAB4887927.1"/>
    <property type="molecule type" value="Genomic_DNA"/>
</dbReference>